<keyword evidence="1" id="KW-0732">Signal</keyword>
<feature type="chain" id="PRO_5037815941" evidence="1">
    <location>
        <begin position="27"/>
        <end position="228"/>
    </location>
</feature>
<dbReference type="RefSeq" id="WP_304124069.1">
    <property type="nucleotide sequence ID" value="NZ_DYZA01000240.1"/>
</dbReference>
<protein>
    <submittedName>
        <fullName evidence="2">Uncharacterized protein</fullName>
    </submittedName>
</protein>
<organism evidence="2 3">
    <name type="scientific">Mailhella massiliensis</name>
    <dbReference type="NCBI Taxonomy" id="1903261"/>
    <lineage>
        <taxon>Bacteria</taxon>
        <taxon>Pseudomonadati</taxon>
        <taxon>Thermodesulfobacteriota</taxon>
        <taxon>Desulfovibrionia</taxon>
        <taxon>Desulfovibrionales</taxon>
        <taxon>Desulfovibrionaceae</taxon>
        <taxon>Mailhella</taxon>
    </lineage>
</organism>
<dbReference type="EMBL" id="DYZA01000240">
    <property type="protein sequence ID" value="HJD98304.1"/>
    <property type="molecule type" value="Genomic_DNA"/>
</dbReference>
<name>A0A921AY93_9BACT</name>
<evidence type="ECO:0000313" key="2">
    <source>
        <dbReference type="EMBL" id="HJD98304.1"/>
    </source>
</evidence>
<evidence type="ECO:0000313" key="3">
    <source>
        <dbReference type="Proteomes" id="UP000698963"/>
    </source>
</evidence>
<dbReference type="Proteomes" id="UP000698963">
    <property type="component" value="Unassembled WGS sequence"/>
</dbReference>
<sequence>MSVFQRAARAVLFLVGLMMFCAEAQAAAYADFRADIEYRQEGKAVRHCGTAMSSGSFARMDIDLGQAGSFALMVDTQEHMLRVLSFRLKAYVEIPVTGDARNWRHLVQSAAAAVMPQSMGMISLQEKEYTPLGKDNWQGYPVQKSRVVFEAGFMGSVNRFTLEVWENEAFAPFPMHASSLETRATHAASAWLMNIAAEQSSAAMFRIPEGFTRYTSIMDLLLYALTAF</sequence>
<accession>A0A921AY93</accession>
<gene>
    <name evidence="2" type="ORF">K8W16_11760</name>
</gene>
<reference evidence="2" key="2">
    <citation type="submission" date="2021-09" db="EMBL/GenBank/DDBJ databases">
        <authorList>
            <person name="Gilroy R."/>
        </authorList>
    </citation>
    <scope>NUCLEOTIDE SEQUENCE</scope>
    <source>
        <strain evidence="2">ChiGjej2B2-19336</strain>
    </source>
</reference>
<evidence type="ECO:0000256" key="1">
    <source>
        <dbReference type="SAM" id="SignalP"/>
    </source>
</evidence>
<feature type="signal peptide" evidence="1">
    <location>
        <begin position="1"/>
        <end position="26"/>
    </location>
</feature>
<reference evidence="2" key="1">
    <citation type="journal article" date="2021" name="PeerJ">
        <title>Extensive microbial diversity within the chicken gut microbiome revealed by metagenomics and culture.</title>
        <authorList>
            <person name="Gilroy R."/>
            <person name="Ravi A."/>
            <person name="Getino M."/>
            <person name="Pursley I."/>
            <person name="Horton D.L."/>
            <person name="Alikhan N.F."/>
            <person name="Baker D."/>
            <person name="Gharbi K."/>
            <person name="Hall N."/>
            <person name="Watson M."/>
            <person name="Adriaenssens E.M."/>
            <person name="Foster-Nyarko E."/>
            <person name="Jarju S."/>
            <person name="Secka A."/>
            <person name="Antonio M."/>
            <person name="Oren A."/>
            <person name="Chaudhuri R.R."/>
            <person name="La Ragione R."/>
            <person name="Hildebrand F."/>
            <person name="Pallen M.J."/>
        </authorList>
    </citation>
    <scope>NUCLEOTIDE SEQUENCE</scope>
    <source>
        <strain evidence="2">ChiGjej2B2-19336</strain>
    </source>
</reference>
<dbReference type="AlphaFoldDB" id="A0A921AY93"/>
<comment type="caution">
    <text evidence="2">The sequence shown here is derived from an EMBL/GenBank/DDBJ whole genome shotgun (WGS) entry which is preliminary data.</text>
</comment>
<proteinExistence type="predicted"/>